<dbReference type="EMBL" id="EF082288">
    <property type="protein sequence ID" value="ABK21656.1"/>
    <property type="molecule type" value="mRNA"/>
</dbReference>
<protein>
    <submittedName>
        <fullName evidence="3">Uncharacterized protein</fullName>
    </submittedName>
</protein>
<feature type="compositionally biased region" description="Low complexity" evidence="1">
    <location>
        <begin position="26"/>
        <end position="35"/>
    </location>
</feature>
<keyword evidence="2" id="KW-0732">Signal</keyword>
<feature type="chain" id="PRO_5002741657" evidence="2">
    <location>
        <begin position="18"/>
        <end position="87"/>
    </location>
</feature>
<evidence type="ECO:0000256" key="1">
    <source>
        <dbReference type="SAM" id="MobiDB-lite"/>
    </source>
</evidence>
<name>A9NLZ5_PICSI</name>
<organism evidence="3">
    <name type="scientific">Picea sitchensis</name>
    <name type="common">Sitka spruce</name>
    <name type="synonym">Pinus sitchensis</name>
    <dbReference type="NCBI Taxonomy" id="3332"/>
    <lineage>
        <taxon>Eukaryota</taxon>
        <taxon>Viridiplantae</taxon>
        <taxon>Streptophyta</taxon>
        <taxon>Embryophyta</taxon>
        <taxon>Tracheophyta</taxon>
        <taxon>Spermatophyta</taxon>
        <taxon>Pinopsida</taxon>
        <taxon>Pinidae</taxon>
        <taxon>Conifers I</taxon>
        <taxon>Pinales</taxon>
        <taxon>Pinaceae</taxon>
        <taxon>Picea</taxon>
    </lineage>
</organism>
<proteinExistence type="evidence at transcript level"/>
<reference evidence="3" key="1">
    <citation type="journal article" date="2008" name="BMC Genomics">
        <title>A conifer genomics resource of 200,000 spruce (Picea spp.) ESTs and 6,464 high-quality, sequence-finished full-length cDNAs for Sitka spruce (Picea sitchensis).</title>
        <authorList>
            <person name="Ralph S.G."/>
            <person name="Chun H.J."/>
            <person name="Kolosova N."/>
            <person name="Cooper D."/>
            <person name="Oddy C."/>
            <person name="Ritland C.E."/>
            <person name="Kirkpatrick R."/>
            <person name="Moore R."/>
            <person name="Barber S."/>
            <person name="Holt R.A."/>
            <person name="Jones S.J."/>
            <person name="Marra M.A."/>
            <person name="Douglas C.J."/>
            <person name="Ritland K."/>
            <person name="Bohlmann J."/>
        </authorList>
    </citation>
    <scope>NUCLEOTIDE SEQUENCE</scope>
    <source>
        <tissue evidence="3">Green portion of the leader tissue</tissue>
    </source>
</reference>
<evidence type="ECO:0000313" key="3">
    <source>
        <dbReference type="EMBL" id="ABK21656.1"/>
    </source>
</evidence>
<accession>A9NLZ5</accession>
<sequence length="87" mass="9065">MKAVGILLLVLVAMAASQVNVVDNNNPGGVNVVDNSDPNKGMDSAFYRPSAGGNSGIAEDSSFYRPSAPSQNYPPKQYPNPLARGGK</sequence>
<dbReference type="AlphaFoldDB" id="A9NLZ5"/>
<evidence type="ECO:0000256" key="2">
    <source>
        <dbReference type="SAM" id="SignalP"/>
    </source>
</evidence>
<feature type="region of interest" description="Disordered" evidence="1">
    <location>
        <begin position="26"/>
        <end position="87"/>
    </location>
</feature>
<feature type="signal peptide" evidence="2">
    <location>
        <begin position="1"/>
        <end position="17"/>
    </location>
</feature>